<dbReference type="GeneID" id="86049748"/>
<dbReference type="AlphaFoldDB" id="A0A412JXB8"/>
<dbReference type="RefSeq" id="WP_009125446.1">
    <property type="nucleotide sequence ID" value="NZ_JAHOOT010000002.1"/>
</dbReference>
<organism evidence="1 2">
    <name type="scientific">Bacteroides uniformis</name>
    <dbReference type="NCBI Taxonomy" id="820"/>
    <lineage>
        <taxon>Bacteria</taxon>
        <taxon>Pseudomonadati</taxon>
        <taxon>Bacteroidota</taxon>
        <taxon>Bacteroidia</taxon>
        <taxon>Bacteroidales</taxon>
        <taxon>Bacteroidaceae</taxon>
        <taxon>Bacteroides</taxon>
    </lineage>
</organism>
<gene>
    <name evidence="1" type="ORF">DWX87_01545</name>
</gene>
<protein>
    <submittedName>
        <fullName evidence="1">Uncharacterized protein</fullName>
    </submittedName>
</protein>
<reference evidence="1 2" key="1">
    <citation type="submission" date="2018-08" db="EMBL/GenBank/DDBJ databases">
        <title>A genome reference for cultivated species of the human gut microbiota.</title>
        <authorList>
            <person name="Zou Y."/>
            <person name="Xue W."/>
            <person name="Luo G."/>
        </authorList>
    </citation>
    <scope>NUCLEOTIDE SEQUENCE [LARGE SCALE GENOMIC DNA]</scope>
    <source>
        <strain evidence="1 2">AF21-53</strain>
    </source>
</reference>
<comment type="caution">
    <text evidence="1">The sequence shown here is derived from an EMBL/GenBank/DDBJ whole genome shotgun (WGS) entry which is preliminary data.</text>
</comment>
<dbReference type="Proteomes" id="UP000285283">
    <property type="component" value="Unassembled WGS sequence"/>
</dbReference>
<evidence type="ECO:0000313" key="2">
    <source>
        <dbReference type="Proteomes" id="UP000285283"/>
    </source>
</evidence>
<evidence type="ECO:0000313" key="1">
    <source>
        <dbReference type="EMBL" id="RGS57692.1"/>
    </source>
</evidence>
<accession>A0A412JXB8</accession>
<dbReference type="EMBL" id="QRVP01000001">
    <property type="protein sequence ID" value="RGS57692.1"/>
    <property type="molecule type" value="Genomic_DNA"/>
</dbReference>
<sequence>MIEGIAILAVGAAILLYAEMKSNRKTIEQQDYRIRHLTGNLNEEDERENQQLRDDYHFDKIIRQIKSADEYAEFIPDDIVEEQAKDKFKKLYGYDYKKR</sequence>
<name>A0A412JXB8_BACUN</name>
<proteinExistence type="predicted"/>